<reference evidence="7 8" key="1">
    <citation type="submission" date="2015-10" db="EMBL/GenBank/DDBJ databases">
        <title>Metagenome-Assembled Genomes uncover a global brackish microbiome.</title>
        <authorList>
            <person name="Hugerth L.W."/>
            <person name="Larsson J."/>
            <person name="Alneberg J."/>
            <person name="Lindh M.V."/>
            <person name="Legrand C."/>
            <person name="Pinhassi J."/>
            <person name="Andersson A.F."/>
        </authorList>
    </citation>
    <scope>NUCLEOTIDE SEQUENCE [LARGE SCALE GENOMIC DNA]</scope>
    <source>
        <strain evidence="7">BACL4 MAG-120507-bin80</strain>
    </source>
</reference>
<dbReference type="AlphaFoldDB" id="A0A0R2SH14"/>
<feature type="transmembrane region" description="Helical" evidence="6">
    <location>
        <begin position="66"/>
        <end position="84"/>
    </location>
</feature>
<evidence type="ECO:0000256" key="4">
    <source>
        <dbReference type="ARBA" id="ARBA00022989"/>
    </source>
</evidence>
<keyword evidence="5 6" id="KW-0472">Membrane</keyword>
<sequence length="386" mass="41950">MKAPSNRDFVRQSNVSFSQPHRLRSFWQVVHVDPILLAGLLALCGFGLFVLNSATAGDTEVVTRQAGTMGIGLFVMCVVAQFDIQFYRRWAPTVYVVALSILGLVLVIGVEKNGAKSWLDLPGLPSFQPSELLKFIVPMLLAWYLASRALPPNLKHVFWAGVFTLFPAALIVLQNDMGTALMVTMSGIFVLLLAGLRWRFVFAGIAAAVIASPAWYLFLAQPHQKNRILTFFDPYRDPTGAGYNIIQSQIAIGSGGVYGKGYGNGAQSHLDFIPESNTDFILAVLAEEFGLIGVLVLITLYLFVIMRGARIALGASDMFGRLLAGSITLTFFLYLFVNMAMVSGLLPVIGLPLPLISRGGTAVVTLFIGFGLLMSIQTHSANKSPR</sequence>
<dbReference type="GO" id="GO:0071555">
    <property type="term" value="P:cell wall organization"/>
    <property type="evidence" value="ECO:0007669"/>
    <property type="project" value="UniProtKB-KW"/>
</dbReference>
<dbReference type="PANTHER" id="PTHR30474:SF1">
    <property type="entry name" value="PEPTIDOGLYCAN GLYCOSYLTRANSFERASE MRDB"/>
    <property type="match status" value="1"/>
</dbReference>
<comment type="similarity">
    <text evidence="6">Belongs to the SEDS family. MrdB/RodA subfamily.</text>
</comment>
<dbReference type="GO" id="GO:0009252">
    <property type="term" value="P:peptidoglycan biosynthetic process"/>
    <property type="evidence" value="ECO:0007669"/>
    <property type="project" value="UniProtKB-UniRule"/>
</dbReference>
<feature type="transmembrane region" description="Helical" evidence="6">
    <location>
        <begin position="327"/>
        <end position="349"/>
    </location>
</feature>
<keyword evidence="6" id="KW-0961">Cell wall biogenesis/degradation</keyword>
<dbReference type="NCBIfam" id="TIGR02210">
    <property type="entry name" value="rodA_shape"/>
    <property type="match status" value="1"/>
</dbReference>
<comment type="function">
    <text evidence="6">Peptidoglycan polymerase that is essential for cell wall elongation.</text>
</comment>
<evidence type="ECO:0000256" key="5">
    <source>
        <dbReference type="ARBA" id="ARBA00023136"/>
    </source>
</evidence>
<keyword evidence="6" id="KW-0808">Transferase</keyword>
<comment type="caution">
    <text evidence="7">The sequence shown here is derived from an EMBL/GenBank/DDBJ whole genome shotgun (WGS) entry which is preliminary data.</text>
</comment>
<dbReference type="UniPathway" id="UPA00219"/>
<feature type="transmembrane region" description="Helical" evidence="6">
    <location>
        <begin position="180"/>
        <end position="196"/>
    </location>
</feature>
<dbReference type="EC" id="2.4.99.28" evidence="6"/>
<protein>
    <recommendedName>
        <fullName evidence="6">Peptidoglycan glycosyltransferase MrdB</fullName>
        <shortName evidence="6">PGT</shortName>
        <ecNumber evidence="6">2.4.99.28</ecNumber>
    </recommendedName>
    <alternativeName>
        <fullName evidence="6">Cell elongation protein RodA</fullName>
    </alternativeName>
    <alternativeName>
        <fullName evidence="6">Cell wall polymerase</fullName>
    </alternativeName>
    <alternativeName>
        <fullName evidence="6">Peptidoglycan polymerase</fullName>
        <shortName evidence="6">PG polymerase</shortName>
    </alternativeName>
</protein>
<organism evidence="7 8">
    <name type="scientific">OM182 bacterium BACL3 MAG-120507-bin80</name>
    <dbReference type="NCBI Taxonomy" id="1655577"/>
    <lineage>
        <taxon>Bacteria</taxon>
        <taxon>Pseudomonadati</taxon>
        <taxon>Pseudomonadota</taxon>
        <taxon>Gammaproteobacteria</taxon>
        <taxon>OMG group</taxon>
        <taxon>OM182 clade</taxon>
    </lineage>
</organism>
<keyword evidence="6" id="KW-0328">Glycosyltransferase</keyword>
<keyword evidence="6" id="KW-0573">Peptidoglycan synthesis</keyword>
<name>A0A0R2SH14_9GAMM</name>
<dbReference type="GO" id="GO:0008360">
    <property type="term" value="P:regulation of cell shape"/>
    <property type="evidence" value="ECO:0007669"/>
    <property type="project" value="UniProtKB-KW"/>
</dbReference>
<keyword evidence="4 6" id="KW-1133">Transmembrane helix</keyword>
<dbReference type="InterPro" id="IPR011923">
    <property type="entry name" value="RodA/MrdB"/>
</dbReference>
<comment type="pathway">
    <text evidence="6">Cell wall biogenesis; peptidoglycan biosynthesis.</text>
</comment>
<dbReference type="HAMAP" id="MF_02079">
    <property type="entry name" value="PGT_RodA"/>
    <property type="match status" value="1"/>
</dbReference>
<evidence type="ECO:0000256" key="1">
    <source>
        <dbReference type="ARBA" id="ARBA00004141"/>
    </source>
</evidence>
<dbReference type="EMBL" id="LIBB01000056">
    <property type="protein sequence ID" value="KRO72626.1"/>
    <property type="molecule type" value="Genomic_DNA"/>
</dbReference>
<feature type="transmembrane region" description="Helical" evidence="6">
    <location>
        <begin position="280"/>
        <end position="306"/>
    </location>
</feature>
<feature type="transmembrane region" description="Helical" evidence="6">
    <location>
        <begin position="35"/>
        <end position="54"/>
    </location>
</feature>
<keyword evidence="6" id="KW-1003">Cell membrane</keyword>
<evidence type="ECO:0000256" key="3">
    <source>
        <dbReference type="ARBA" id="ARBA00022960"/>
    </source>
</evidence>
<evidence type="ECO:0000313" key="8">
    <source>
        <dbReference type="Proteomes" id="UP000051934"/>
    </source>
</evidence>
<dbReference type="GO" id="GO:0051301">
    <property type="term" value="P:cell division"/>
    <property type="evidence" value="ECO:0007669"/>
    <property type="project" value="InterPro"/>
</dbReference>
<dbReference type="GO" id="GO:0005886">
    <property type="term" value="C:plasma membrane"/>
    <property type="evidence" value="ECO:0007669"/>
    <property type="project" value="UniProtKB-SubCell"/>
</dbReference>
<dbReference type="InterPro" id="IPR001182">
    <property type="entry name" value="FtsW/RodA"/>
</dbReference>
<keyword evidence="3 6" id="KW-0133">Cell shape</keyword>
<feature type="transmembrane region" description="Helical" evidence="6">
    <location>
        <begin position="156"/>
        <end position="173"/>
    </location>
</feature>
<evidence type="ECO:0000256" key="6">
    <source>
        <dbReference type="HAMAP-Rule" id="MF_02079"/>
    </source>
</evidence>
<proteinExistence type="inferred from homology"/>
<feature type="transmembrane region" description="Helical" evidence="6">
    <location>
        <begin position="90"/>
        <end position="111"/>
    </location>
</feature>
<evidence type="ECO:0000256" key="2">
    <source>
        <dbReference type="ARBA" id="ARBA00022692"/>
    </source>
</evidence>
<dbReference type="GO" id="GO:0008955">
    <property type="term" value="F:peptidoglycan glycosyltransferase activity"/>
    <property type="evidence" value="ECO:0007669"/>
    <property type="project" value="UniProtKB-UniRule"/>
</dbReference>
<keyword evidence="6" id="KW-0997">Cell inner membrane</keyword>
<feature type="transmembrane region" description="Helical" evidence="6">
    <location>
        <begin position="202"/>
        <end position="220"/>
    </location>
</feature>
<comment type="subcellular location">
    <subcellularLocation>
        <location evidence="6">Cell inner membrane</location>
        <topology evidence="6">Multi-pass membrane protein</topology>
    </subcellularLocation>
    <subcellularLocation>
        <location evidence="1">Membrane</location>
        <topology evidence="1">Multi-pass membrane protein</topology>
    </subcellularLocation>
</comment>
<feature type="transmembrane region" description="Helical" evidence="6">
    <location>
        <begin position="132"/>
        <end position="150"/>
    </location>
</feature>
<feature type="transmembrane region" description="Helical" evidence="6">
    <location>
        <begin position="355"/>
        <end position="376"/>
    </location>
</feature>
<gene>
    <name evidence="6" type="primary">mrdB</name>
    <name evidence="6" type="synonym">rodA</name>
    <name evidence="7" type="ORF">ABR69_02750</name>
</gene>
<dbReference type="PANTHER" id="PTHR30474">
    <property type="entry name" value="CELL CYCLE PROTEIN"/>
    <property type="match status" value="1"/>
</dbReference>
<evidence type="ECO:0000313" key="7">
    <source>
        <dbReference type="EMBL" id="KRO72626.1"/>
    </source>
</evidence>
<dbReference type="Pfam" id="PF01098">
    <property type="entry name" value="FTSW_RODA_SPOVE"/>
    <property type="match status" value="1"/>
</dbReference>
<dbReference type="GO" id="GO:0015648">
    <property type="term" value="F:lipid-linked peptidoglycan transporter activity"/>
    <property type="evidence" value="ECO:0007669"/>
    <property type="project" value="TreeGrafter"/>
</dbReference>
<keyword evidence="2 6" id="KW-0812">Transmembrane</keyword>
<dbReference type="GO" id="GO:0032153">
    <property type="term" value="C:cell division site"/>
    <property type="evidence" value="ECO:0007669"/>
    <property type="project" value="TreeGrafter"/>
</dbReference>
<comment type="catalytic activity">
    <reaction evidence="6">
        <text>[GlcNAc-(1-&gt;4)-Mur2Ac(oyl-L-Ala-gamma-D-Glu-L-Lys-D-Ala-D-Ala)](n)-di-trans,octa-cis-undecaprenyl diphosphate + beta-D-GlcNAc-(1-&gt;4)-Mur2Ac(oyl-L-Ala-gamma-D-Glu-L-Lys-D-Ala-D-Ala)-di-trans,octa-cis-undecaprenyl diphosphate = [GlcNAc-(1-&gt;4)-Mur2Ac(oyl-L-Ala-gamma-D-Glu-L-Lys-D-Ala-D-Ala)](n+1)-di-trans,octa-cis-undecaprenyl diphosphate + di-trans,octa-cis-undecaprenyl diphosphate + H(+)</text>
        <dbReference type="Rhea" id="RHEA:23708"/>
        <dbReference type="Rhea" id="RHEA-COMP:9602"/>
        <dbReference type="Rhea" id="RHEA-COMP:9603"/>
        <dbReference type="ChEBI" id="CHEBI:15378"/>
        <dbReference type="ChEBI" id="CHEBI:58405"/>
        <dbReference type="ChEBI" id="CHEBI:60033"/>
        <dbReference type="ChEBI" id="CHEBI:78435"/>
        <dbReference type="EC" id="2.4.99.28"/>
    </reaction>
</comment>
<accession>A0A0R2SH14</accession>
<dbReference type="Proteomes" id="UP000051934">
    <property type="component" value="Unassembled WGS sequence"/>
</dbReference>